<dbReference type="RefSeq" id="WP_230436687.1">
    <property type="nucleotide sequence ID" value="NZ_CP087715.1"/>
</dbReference>
<proteinExistence type="predicted"/>
<keyword evidence="3" id="KW-1185">Reference proteome</keyword>
<evidence type="ECO:0000313" key="3">
    <source>
        <dbReference type="Proteomes" id="UP001597264"/>
    </source>
</evidence>
<sequence>MTTLIEPQTERLQLRQWRNKDREPFAAMNADPRVMEFFPALLSREESDAAIDRQITHIEKYGWGFWAVERLEDHQFIGFVGIKNVGDELPFAPAVEIGWRLAVDFWGKGYATEAACASLQIGFEQLKLKEIVSFTALNNMRSRSVMEKIGMVDTCKTFLHPSLSDEHPLQEHCLYQLFRDR</sequence>
<reference evidence="3" key="1">
    <citation type="journal article" date="2019" name="Int. J. Syst. Evol. Microbiol.">
        <title>The Global Catalogue of Microorganisms (GCM) 10K type strain sequencing project: providing services to taxonomists for standard genome sequencing and annotation.</title>
        <authorList>
            <consortium name="The Broad Institute Genomics Platform"/>
            <consortium name="The Broad Institute Genome Sequencing Center for Infectious Disease"/>
            <person name="Wu L."/>
            <person name="Ma J."/>
        </authorList>
    </citation>
    <scope>NUCLEOTIDE SEQUENCE [LARGE SCALE GENOMIC DNA]</scope>
    <source>
        <strain evidence="3">CCUG 54356</strain>
    </source>
</reference>
<gene>
    <name evidence="2" type="ORF">ACFQ2X_13665</name>
</gene>
<dbReference type="Gene3D" id="3.40.630.30">
    <property type="match status" value="1"/>
</dbReference>
<comment type="caution">
    <text evidence="2">The sequence shown here is derived from an EMBL/GenBank/DDBJ whole genome shotgun (WGS) entry which is preliminary data.</text>
</comment>
<dbReference type="SUPFAM" id="SSF55729">
    <property type="entry name" value="Acyl-CoA N-acyltransferases (Nat)"/>
    <property type="match status" value="1"/>
</dbReference>
<dbReference type="EC" id="2.3.-.-" evidence="2"/>
<protein>
    <submittedName>
        <fullName evidence="2">GNAT family N-acetyltransferase</fullName>
        <ecNumber evidence="2">2.3.-.-</ecNumber>
    </submittedName>
</protein>
<evidence type="ECO:0000259" key="1">
    <source>
        <dbReference type="PROSITE" id="PS51186"/>
    </source>
</evidence>
<organism evidence="2 3">
    <name type="scientific">Microbulbifer celer</name>
    <dbReference type="NCBI Taxonomy" id="435905"/>
    <lineage>
        <taxon>Bacteria</taxon>
        <taxon>Pseudomonadati</taxon>
        <taxon>Pseudomonadota</taxon>
        <taxon>Gammaproteobacteria</taxon>
        <taxon>Cellvibrionales</taxon>
        <taxon>Microbulbiferaceae</taxon>
        <taxon>Microbulbifer</taxon>
    </lineage>
</organism>
<keyword evidence="2" id="KW-0012">Acyltransferase</keyword>
<dbReference type="InterPro" id="IPR016181">
    <property type="entry name" value="Acyl_CoA_acyltransferase"/>
</dbReference>
<dbReference type="Pfam" id="PF13302">
    <property type="entry name" value="Acetyltransf_3"/>
    <property type="match status" value="1"/>
</dbReference>
<name>A0ABW3UB10_9GAMM</name>
<evidence type="ECO:0000313" key="2">
    <source>
        <dbReference type="EMBL" id="MFD1217656.1"/>
    </source>
</evidence>
<dbReference type="InterPro" id="IPR000182">
    <property type="entry name" value="GNAT_dom"/>
</dbReference>
<dbReference type="PANTHER" id="PTHR43792">
    <property type="entry name" value="GNAT FAMILY, PUTATIVE (AFU_ORTHOLOGUE AFUA_3G00765)-RELATED-RELATED"/>
    <property type="match status" value="1"/>
</dbReference>
<accession>A0ABW3UB10</accession>
<dbReference type="PROSITE" id="PS51186">
    <property type="entry name" value="GNAT"/>
    <property type="match status" value="1"/>
</dbReference>
<dbReference type="Proteomes" id="UP001597264">
    <property type="component" value="Unassembled WGS sequence"/>
</dbReference>
<dbReference type="PANTHER" id="PTHR43792:SF1">
    <property type="entry name" value="N-ACETYLTRANSFERASE DOMAIN-CONTAINING PROTEIN"/>
    <property type="match status" value="1"/>
</dbReference>
<dbReference type="EMBL" id="JBHTLR010000018">
    <property type="protein sequence ID" value="MFD1217656.1"/>
    <property type="molecule type" value="Genomic_DNA"/>
</dbReference>
<feature type="domain" description="N-acetyltransferase" evidence="1">
    <location>
        <begin position="12"/>
        <end position="170"/>
    </location>
</feature>
<dbReference type="GO" id="GO:0016746">
    <property type="term" value="F:acyltransferase activity"/>
    <property type="evidence" value="ECO:0007669"/>
    <property type="project" value="UniProtKB-KW"/>
</dbReference>
<dbReference type="InterPro" id="IPR051531">
    <property type="entry name" value="N-acetyltransferase"/>
</dbReference>
<keyword evidence="2" id="KW-0808">Transferase</keyword>